<gene>
    <name evidence="1" type="ORF">GCM10009416_28390</name>
</gene>
<organism evidence="1 2">
    <name type="scientific">Craurococcus roseus</name>
    <dbReference type="NCBI Taxonomy" id="77585"/>
    <lineage>
        <taxon>Bacteria</taxon>
        <taxon>Pseudomonadati</taxon>
        <taxon>Pseudomonadota</taxon>
        <taxon>Alphaproteobacteria</taxon>
        <taxon>Acetobacterales</taxon>
        <taxon>Acetobacteraceae</taxon>
        <taxon>Craurococcus</taxon>
    </lineage>
</organism>
<accession>A0ABN1FD22</accession>
<dbReference type="RefSeq" id="WP_343895982.1">
    <property type="nucleotide sequence ID" value="NZ_BAAAFZ010000043.1"/>
</dbReference>
<comment type="caution">
    <text evidence="1">The sequence shown here is derived from an EMBL/GenBank/DDBJ whole genome shotgun (WGS) entry which is preliminary data.</text>
</comment>
<name>A0ABN1FD22_9PROT</name>
<proteinExistence type="predicted"/>
<dbReference type="EMBL" id="BAAAFZ010000043">
    <property type="protein sequence ID" value="GAA0588254.1"/>
    <property type="molecule type" value="Genomic_DNA"/>
</dbReference>
<reference evidence="1 2" key="1">
    <citation type="journal article" date="2019" name="Int. J. Syst. Evol. Microbiol.">
        <title>The Global Catalogue of Microorganisms (GCM) 10K type strain sequencing project: providing services to taxonomists for standard genome sequencing and annotation.</title>
        <authorList>
            <consortium name="The Broad Institute Genomics Platform"/>
            <consortium name="The Broad Institute Genome Sequencing Center for Infectious Disease"/>
            <person name="Wu L."/>
            <person name="Ma J."/>
        </authorList>
    </citation>
    <scope>NUCLEOTIDE SEQUENCE [LARGE SCALE GENOMIC DNA]</scope>
    <source>
        <strain evidence="1 2">JCM 9933</strain>
    </source>
</reference>
<evidence type="ECO:0000313" key="2">
    <source>
        <dbReference type="Proteomes" id="UP001501588"/>
    </source>
</evidence>
<keyword evidence="2" id="KW-1185">Reference proteome</keyword>
<sequence length="76" mass="8012">MQKVALDAKACEVSAELVHRGIAADARVHALVEVVGEDAELPPMAAVAEAGGAFDWLADEPDLYTDTDLQRPPRAG</sequence>
<protein>
    <submittedName>
        <fullName evidence="1">Uncharacterized protein</fullName>
    </submittedName>
</protein>
<evidence type="ECO:0000313" key="1">
    <source>
        <dbReference type="EMBL" id="GAA0588254.1"/>
    </source>
</evidence>
<dbReference type="Proteomes" id="UP001501588">
    <property type="component" value="Unassembled WGS sequence"/>
</dbReference>